<evidence type="ECO:0000313" key="1">
    <source>
        <dbReference type="EMBL" id="HGI87330.1"/>
    </source>
</evidence>
<comment type="caution">
    <text evidence="1">The sequence shown here is derived from an EMBL/GenBank/DDBJ whole genome shotgun (WGS) entry which is preliminary data.</text>
</comment>
<gene>
    <name evidence="1" type="ORF">ENV14_02890</name>
</gene>
<name>A0A7C4FH08_9CREN</name>
<dbReference type="EMBL" id="DTFF01000024">
    <property type="protein sequence ID" value="HGI87330.1"/>
    <property type="molecule type" value="Genomic_DNA"/>
</dbReference>
<protein>
    <submittedName>
        <fullName evidence="1">Uncharacterized protein</fullName>
    </submittedName>
</protein>
<accession>A0A7C4FH08</accession>
<sequence length="135" mass="15236">MGSRMQIKIEDTMSKTGKHRRVSRVFVANKEGNITSPKVLSSWSCNGVYKKGRSVCGYINVEEGYYLILVEFTLNWRGNIKGYINVVDSSNSKVLAVKYVNGKLRYVSGNRLLFHLAKASLDRVVGEVQWKGKKS</sequence>
<dbReference type="AlphaFoldDB" id="A0A7C4FH08"/>
<reference evidence="1" key="1">
    <citation type="journal article" date="2020" name="mSystems">
        <title>Genome- and Community-Level Interaction Insights into Carbon Utilization and Element Cycling Functions of Hydrothermarchaeota in Hydrothermal Sediment.</title>
        <authorList>
            <person name="Zhou Z."/>
            <person name="Liu Y."/>
            <person name="Xu W."/>
            <person name="Pan J."/>
            <person name="Luo Z.H."/>
            <person name="Li M."/>
        </authorList>
    </citation>
    <scope>NUCLEOTIDE SEQUENCE [LARGE SCALE GENOMIC DNA]</scope>
    <source>
        <strain evidence="1">SpSt-732</strain>
    </source>
</reference>
<proteinExistence type="predicted"/>
<organism evidence="1">
    <name type="scientific">Ignisphaera aggregans</name>
    <dbReference type="NCBI Taxonomy" id="334771"/>
    <lineage>
        <taxon>Archaea</taxon>
        <taxon>Thermoproteota</taxon>
        <taxon>Thermoprotei</taxon>
        <taxon>Desulfurococcales</taxon>
        <taxon>Desulfurococcaceae</taxon>
        <taxon>Ignisphaera</taxon>
    </lineage>
</organism>